<dbReference type="InterPro" id="IPR018114">
    <property type="entry name" value="TRYPSIN_HIS"/>
</dbReference>
<evidence type="ECO:0000256" key="2">
    <source>
        <dbReference type="RuleBase" id="RU363034"/>
    </source>
</evidence>
<keyword evidence="1" id="KW-1015">Disulfide bond</keyword>
<reference evidence="7" key="1">
    <citation type="submission" date="2025-08" db="UniProtKB">
        <authorList>
            <consortium name="RefSeq"/>
        </authorList>
    </citation>
    <scope>IDENTIFICATION</scope>
    <source>
        <tissue evidence="7">Whole larvae</tissue>
    </source>
</reference>
<dbReference type="InterPro" id="IPR009003">
    <property type="entry name" value="Peptidase_S1_PA"/>
</dbReference>
<sequence length="523" mass="56666">MYWKTGLVIVLAAWQVQAETLIPADYVENVFAKSSQRIVSGWEALPGQLPYHVALRQVNAAGGVSACGGSLVHRSWIISAAHCTALQVTLVVRAGVVALSTPQYIYETTEWYNHPTFNDQNPMLVQPNDIALIKLQRPVTYSRLLQPIRVQSNSEAFRDYGDEIVVASGHGRLWTNGASPEVLNWVYLRAVTNARCLQLFGSTVINDNSICAGPYNVTSQSTCQGDSGGPLVHVSSDGTPVLVGIASFVAGGTHGCHSGIPAGFVRPGPFLAWLEEVSGIDFENIEEDGVTTPEPEVTNPPTTTPEPEVTNPPTTTPEPEVTNPPTTTPEPEVTNPPTTTPEPEVTNTPTTTPEPEVTNPPTTTPEPEVTNPPTTTPEPEVTNPPTTTPEPEVTNPPTTTPEPEVTNPPTTTPEPEVTYPPTTTPEPEVTNTPITTPEPEETNPPTTTPNPPTTTPEPEESTEEPETEEEDESEEDSSESDECDPELSELLKKLQVQVKVNVKLNKYGVKHKYHHNKTKTHHK</sequence>
<feature type="compositionally biased region" description="Low complexity" evidence="3">
    <location>
        <begin position="290"/>
        <end position="437"/>
    </location>
</feature>
<feature type="compositionally biased region" description="Acidic residues" evidence="3">
    <location>
        <begin position="457"/>
        <end position="487"/>
    </location>
</feature>
<organism evidence="6 7">
    <name type="scientific">Galleria mellonella</name>
    <name type="common">Greater wax moth</name>
    <dbReference type="NCBI Taxonomy" id="7137"/>
    <lineage>
        <taxon>Eukaryota</taxon>
        <taxon>Metazoa</taxon>
        <taxon>Ecdysozoa</taxon>
        <taxon>Arthropoda</taxon>
        <taxon>Hexapoda</taxon>
        <taxon>Insecta</taxon>
        <taxon>Pterygota</taxon>
        <taxon>Neoptera</taxon>
        <taxon>Endopterygota</taxon>
        <taxon>Lepidoptera</taxon>
        <taxon>Glossata</taxon>
        <taxon>Ditrysia</taxon>
        <taxon>Pyraloidea</taxon>
        <taxon>Pyralidae</taxon>
        <taxon>Galleriinae</taxon>
        <taxon>Galleria</taxon>
    </lineage>
</organism>
<feature type="compositionally biased region" description="Pro residues" evidence="3">
    <location>
        <begin position="446"/>
        <end position="455"/>
    </location>
</feature>
<dbReference type="PANTHER" id="PTHR24250">
    <property type="entry name" value="CHYMOTRYPSIN-RELATED"/>
    <property type="match status" value="1"/>
</dbReference>
<keyword evidence="6" id="KW-1185">Reference proteome</keyword>
<feature type="domain" description="Peptidase S1" evidence="5">
    <location>
        <begin position="38"/>
        <end position="279"/>
    </location>
</feature>
<dbReference type="Gene3D" id="2.40.10.10">
    <property type="entry name" value="Trypsin-like serine proteases"/>
    <property type="match status" value="1"/>
</dbReference>
<name>A0ABM3N276_GALME</name>
<keyword evidence="2" id="KW-0378">Hydrolase</keyword>
<dbReference type="PROSITE" id="PS00134">
    <property type="entry name" value="TRYPSIN_HIS"/>
    <property type="match status" value="1"/>
</dbReference>
<dbReference type="RefSeq" id="XP_052757692.1">
    <property type="nucleotide sequence ID" value="XM_052901732.1"/>
</dbReference>
<evidence type="ECO:0000256" key="4">
    <source>
        <dbReference type="SAM" id="SignalP"/>
    </source>
</evidence>
<proteinExistence type="predicted"/>
<protein>
    <submittedName>
        <fullName evidence="7">Soluble scavenger receptor cysteine-rich domain-containing protein SSC5D-like</fullName>
    </submittedName>
</protein>
<dbReference type="PROSITE" id="PS50240">
    <property type="entry name" value="TRYPSIN_DOM"/>
    <property type="match status" value="1"/>
</dbReference>
<evidence type="ECO:0000256" key="1">
    <source>
        <dbReference type="ARBA" id="ARBA00023157"/>
    </source>
</evidence>
<evidence type="ECO:0000259" key="5">
    <source>
        <dbReference type="PROSITE" id="PS50240"/>
    </source>
</evidence>
<evidence type="ECO:0000313" key="6">
    <source>
        <dbReference type="Proteomes" id="UP001652740"/>
    </source>
</evidence>
<dbReference type="Proteomes" id="UP001652740">
    <property type="component" value="Unplaced"/>
</dbReference>
<keyword evidence="2" id="KW-0645">Protease</keyword>
<dbReference type="InterPro" id="IPR033116">
    <property type="entry name" value="TRYPSIN_SER"/>
</dbReference>
<dbReference type="CDD" id="cd00190">
    <property type="entry name" value="Tryp_SPc"/>
    <property type="match status" value="1"/>
</dbReference>
<feature type="chain" id="PRO_5045823909" evidence="4">
    <location>
        <begin position="19"/>
        <end position="523"/>
    </location>
</feature>
<dbReference type="PRINTS" id="PR00722">
    <property type="entry name" value="CHYMOTRYPSIN"/>
</dbReference>
<dbReference type="InterPro" id="IPR043504">
    <property type="entry name" value="Peptidase_S1_PA_chymotrypsin"/>
</dbReference>
<feature type="region of interest" description="Disordered" evidence="3">
    <location>
        <begin position="286"/>
        <end position="487"/>
    </location>
</feature>
<keyword evidence="2" id="KW-0720">Serine protease</keyword>
<dbReference type="Pfam" id="PF00089">
    <property type="entry name" value="Trypsin"/>
    <property type="match status" value="1"/>
</dbReference>
<dbReference type="SUPFAM" id="SSF50494">
    <property type="entry name" value="Trypsin-like serine proteases"/>
    <property type="match status" value="1"/>
</dbReference>
<dbReference type="PROSITE" id="PS00135">
    <property type="entry name" value="TRYPSIN_SER"/>
    <property type="match status" value="1"/>
</dbReference>
<feature type="signal peptide" evidence="4">
    <location>
        <begin position="1"/>
        <end position="18"/>
    </location>
</feature>
<gene>
    <name evidence="7" type="primary">LOC113510315</name>
</gene>
<evidence type="ECO:0000313" key="7">
    <source>
        <dbReference type="RefSeq" id="XP_052757692.1"/>
    </source>
</evidence>
<dbReference type="InterPro" id="IPR001314">
    <property type="entry name" value="Peptidase_S1A"/>
</dbReference>
<keyword evidence="4" id="KW-0732">Signal</keyword>
<evidence type="ECO:0000256" key="3">
    <source>
        <dbReference type="SAM" id="MobiDB-lite"/>
    </source>
</evidence>
<dbReference type="SMART" id="SM00020">
    <property type="entry name" value="Tryp_SPc"/>
    <property type="match status" value="1"/>
</dbReference>
<accession>A0ABM3N276</accession>
<dbReference type="GeneID" id="113510315"/>
<dbReference type="InterPro" id="IPR001254">
    <property type="entry name" value="Trypsin_dom"/>
</dbReference>
<dbReference type="PANTHER" id="PTHR24250:SF50">
    <property type="entry name" value="PEPTIDASE S1 DOMAIN-CONTAINING PROTEIN"/>
    <property type="match status" value="1"/>
</dbReference>